<evidence type="ECO:0000313" key="1">
    <source>
        <dbReference type="EMBL" id="KAB2445457.1"/>
    </source>
</evidence>
<dbReference type="Proteomes" id="UP000470409">
    <property type="component" value="Unassembled WGS sequence"/>
</dbReference>
<proteinExistence type="predicted"/>
<dbReference type="EMBL" id="WBPG01000002">
    <property type="protein sequence ID" value="KAB2445457.1"/>
    <property type="molecule type" value="Genomic_DNA"/>
</dbReference>
<comment type="caution">
    <text evidence="1">The sequence shown here is derived from an EMBL/GenBank/DDBJ whole genome shotgun (WGS) entry which is preliminary data.</text>
</comment>
<dbReference type="InterPro" id="IPR035218">
    <property type="entry name" value="DUF5327"/>
</dbReference>
<dbReference type="Pfam" id="PF17261">
    <property type="entry name" value="DUF5327"/>
    <property type="match status" value="1"/>
</dbReference>
<evidence type="ECO:0000313" key="2">
    <source>
        <dbReference type="Proteomes" id="UP000470409"/>
    </source>
</evidence>
<protein>
    <submittedName>
        <fullName evidence="1">YwdI family protein</fullName>
    </submittedName>
</protein>
<organism evidence="1 2">
    <name type="scientific">Bacillus luti</name>
    <dbReference type="NCBI Taxonomy" id="2026191"/>
    <lineage>
        <taxon>Bacteria</taxon>
        <taxon>Bacillati</taxon>
        <taxon>Bacillota</taxon>
        <taxon>Bacilli</taxon>
        <taxon>Bacillales</taxon>
        <taxon>Bacillaceae</taxon>
        <taxon>Bacillus</taxon>
        <taxon>Bacillus cereus group</taxon>
    </lineage>
</organism>
<name>A0A7V7SE17_9BACI</name>
<dbReference type="AlphaFoldDB" id="A0A7V7SE17"/>
<dbReference type="RefSeq" id="WP_151623896.1">
    <property type="nucleotide sequence ID" value="NZ_WBPG01000002.1"/>
</dbReference>
<gene>
    <name evidence="1" type="ORF">F8163_01550</name>
</gene>
<reference evidence="1 2" key="1">
    <citation type="submission" date="2019-10" db="EMBL/GenBank/DDBJ databases">
        <title>Bacillus from the desert of Cuatro Cinegas, Coahuila.</title>
        <authorList>
            <person name="Olmedo-Alvarez G."/>
            <person name="Saldana S."/>
            <person name="Barcelo D."/>
        </authorList>
    </citation>
    <scope>NUCLEOTIDE SEQUENCE [LARGE SCALE GENOMIC DNA]</scope>
    <source>
        <strain evidence="1 2">CH155b_5T</strain>
    </source>
</reference>
<sequence>MQISSDKILNKMANEVAKAKSSEGQKSKEHLLVVRALCDLLLDEQVESHTYREPQVQSQIIGSQPTTTFQPVIPVSGEPVYIKEDDANGNSLLDF</sequence>
<accession>A0A7V7SE17</accession>